<dbReference type="AlphaFoldDB" id="A0A495JR83"/>
<comment type="caution">
    <text evidence="2">The sequence shown here is derived from an EMBL/GenBank/DDBJ whole genome shotgun (WGS) entry which is preliminary data.</text>
</comment>
<dbReference type="InterPro" id="IPR002059">
    <property type="entry name" value="CSP_DNA-bd"/>
</dbReference>
<feature type="domain" description="CSD" evidence="1">
    <location>
        <begin position="1"/>
        <end position="65"/>
    </location>
</feature>
<dbReference type="GO" id="GO:0003677">
    <property type="term" value="F:DNA binding"/>
    <property type="evidence" value="ECO:0007669"/>
    <property type="project" value="UniProtKB-KW"/>
</dbReference>
<accession>A0A495JR83</accession>
<keyword evidence="2" id="KW-0238">DNA-binding</keyword>
<dbReference type="Pfam" id="PF00313">
    <property type="entry name" value="CSD"/>
    <property type="match status" value="1"/>
</dbReference>
<dbReference type="OrthoDB" id="4382049at2"/>
<gene>
    <name evidence="2" type="ORF">BDK92_5536</name>
</gene>
<evidence type="ECO:0000313" key="2">
    <source>
        <dbReference type="EMBL" id="RKR91145.1"/>
    </source>
</evidence>
<evidence type="ECO:0000313" key="3">
    <source>
        <dbReference type="Proteomes" id="UP000277671"/>
    </source>
</evidence>
<dbReference type="CDD" id="cd04458">
    <property type="entry name" value="CSP_CDS"/>
    <property type="match status" value="1"/>
</dbReference>
<evidence type="ECO:0000259" key="1">
    <source>
        <dbReference type="PROSITE" id="PS51857"/>
    </source>
</evidence>
<dbReference type="Proteomes" id="UP000277671">
    <property type="component" value="Unassembled WGS sequence"/>
</dbReference>
<dbReference type="SUPFAM" id="SSF50249">
    <property type="entry name" value="Nucleic acid-binding proteins"/>
    <property type="match status" value="1"/>
</dbReference>
<keyword evidence="3" id="KW-1185">Reference proteome</keyword>
<dbReference type="PROSITE" id="PS51857">
    <property type="entry name" value="CSD_2"/>
    <property type="match status" value="1"/>
</dbReference>
<reference evidence="2 3" key="1">
    <citation type="submission" date="2018-10" db="EMBL/GenBank/DDBJ databases">
        <title>Sequencing the genomes of 1000 actinobacteria strains.</title>
        <authorList>
            <person name="Klenk H.-P."/>
        </authorList>
    </citation>
    <scope>NUCLEOTIDE SEQUENCE [LARGE SCALE GENOMIC DNA]</scope>
    <source>
        <strain evidence="2 3">DSM 45175</strain>
    </source>
</reference>
<dbReference type="SMART" id="SM00357">
    <property type="entry name" value="CSP"/>
    <property type="match status" value="1"/>
</dbReference>
<dbReference type="PRINTS" id="PR00050">
    <property type="entry name" value="COLDSHOCK"/>
</dbReference>
<dbReference type="InterPro" id="IPR011129">
    <property type="entry name" value="CSD"/>
</dbReference>
<dbReference type="EMBL" id="RBKT01000001">
    <property type="protein sequence ID" value="RKR91145.1"/>
    <property type="molecule type" value="Genomic_DNA"/>
</dbReference>
<protein>
    <submittedName>
        <fullName evidence="2">Putative cold-shock DNA-binding protein</fullName>
    </submittedName>
</protein>
<dbReference type="Gene3D" id="2.40.50.140">
    <property type="entry name" value="Nucleic acid-binding proteins"/>
    <property type="match status" value="1"/>
</dbReference>
<proteinExistence type="predicted"/>
<dbReference type="InterPro" id="IPR012340">
    <property type="entry name" value="NA-bd_OB-fold"/>
</dbReference>
<sequence length="144" mass="15715">MIRGRFIRFDEVRGYGFITPDNGGEDVFVHANVLGDEKYAFAPGVPVEFEAVESDRGMKALAVRILKTERALASTVSVTLPESVPAASERSDDDGMCDVLTPAGFRHEVTELLLEAVPTLTGAQIVTLRQSLTVLAQRHGWVEN</sequence>
<organism evidence="2 3">
    <name type="scientific">Micromonospora pisi</name>
    <dbReference type="NCBI Taxonomy" id="589240"/>
    <lineage>
        <taxon>Bacteria</taxon>
        <taxon>Bacillati</taxon>
        <taxon>Actinomycetota</taxon>
        <taxon>Actinomycetes</taxon>
        <taxon>Micromonosporales</taxon>
        <taxon>Micromonosporaceae</taxon>
        <taxon>Micromonospora</taxon>
    </lineage>
</organism>
<name>A0A495JR83_9ACTN</name>